<dbReference type="PANTHER" id="PTHR31089:SF75">
    <property type="entry name" value="CYCLIC DOF FACTOR 2"/>
    <property type="match status" value="1"/>
</dbReference>
<keyword evidence="7 8" id="KW-0539">Nucleus</keyword>
<dbReference type="OrthoDB" id="1927254at2759"/>
<dbReference type="Proteomes" id="UP000639772">
    <property type="component" value="Chromosome 1"/>
</dbReference>
<dbReference type="Pfam" id="PF02701">
    <property type="entry name" value="Zn_ribbon_Dof"/>
    <property type="match status" value="1"/>
</dbReference>
<organism evidence="11 12">
    <name type="scientific">Vanilla planifolia</name>
    <name type="common">Vanilla</name>
    <dbReference type="NCBI Taxonomy" id="51239"/>
    <lineage>
        <taxon>Eukaryota</taxon>
        <taxon>Viridiplantae</taxon>
        <taxon>Streptophyta</taxon>
        <taxon>Embryophyta</taxon>
        <taxon>Tracheophyta</taxon>
        <taxon>Spermatophyta</taxon>
        <taxon>Magnoliopsida</taxon>
        <taxon>Liliopsida</taxon>
        <taxon>Asparagales</taxon>
        <taxon>Orchidaceae</taxon>
        <taxon>Vanilloideae</taxon>
        <taxon>Vanilleae</taxon>
        <taxon>Vanilla</taxon>
    </lineage>
</organism>
<dbReference type="AlphaFoldDB" id="A0A835VKD7"/>
<evidence type="ECO:0000256" key="1">
    <source>
        <dbReference type="ARBA" id="ARBA00022723"/>
    </source>
</evidence>
<keyword evidence="5 8" id="KW-0238">DNA-binding</keyword>
<evidence type="ECO:0000256" key="5">
    <source>
        <dbReference type="ARBA" id="ARBA00023125"/>
    </source>
</evidence>
<dbReference type="InterPro" id="IPR045174">
    <property type="entry name" value="Dof"/>
</dbReference>
<evidence type="ECO:0000256" key="3">
    <source>
        <dbReference type="ARBA" id="ARBA00022833"/>
    </source>
</evidence>
<keyword evidence="3" id="KW-0862">Zinc</keyword>
<evidence type="ECO:0000256" key="4">
    <source>
        <dbReference type="ARBA" id="ARBA00023015"/>
    </source>
</evidence>
<gene>
    <name evidence="11" type="ORF">HPP92_003916</name>
</gene>
<proteinExistence type="predicted"/>
<evidence type="ECO:0000256" key="8">
    <source>
        <dbReference type="PROSITE-ProRule" id="PRU00071"/>
    </source>
</evidence>
<feature type="compositionally biased region" description="Polar residues" evidence="9">
    <location>
        <begin position="34"/>
        <end position="51"/>
    </location>
</feature>
<dbReference type="GO" id="GO:0003700">
    <property type="term" value="F:DNA-binding transcription factor activity"/>
    <property type="evidence" value="ECO:0007669"/>
    <property type="project" value="InterPro"/>
</dbReference>
<dbReference type="PANTHER" id="PTHR31089">
    <property type="entry name" value="CYCLIC DOF FACTOR 2"/>
    <property type="match status" value="1"/>
</dbReference>
<evidence type="ECO:0000313" key="11">
    <source>
        <dbReference type="EMBL" id="KAG0503844.1"/>
    </source>
</evidence>
<feature type="region of interest" description="Disordered" evidence="9">
    <location>
        <begin position="20"/>
        <end position="83"/>
    </location>
</feature>
<feature type="domain" description="Dof-type" evidence="10">
    <location>
        <begin position="91"/>
        <end position="145"/>
    </location>
</feature>
<dbReference type="EMBL" id="JADCNM010000001">
    <property type="protein sequence ID" value="KAG0503844.1"/>
    <property type="molecule type" value="Genomic_DNA"/>
</dbReference>
<dbReference type="GO" id="GO:0008270">
    <property type="term" value="F:zinc ion binding"/>
    <property type="evidence" value="ECO:0007669"/>
    <property type="project" value="UniProtKB-KW"/>
</dbReference>
<comment type="caution">
    <text evidence="11">The sequence shown here is derived from an EMBL/GenBank/DDBJ whole genome shotgun (WGS) entry which is preliminary data.</text>
</comment>
<feature type="compositionally biased region" description="Basic and acidic residues" evidence="9">
    <location>
        <begin position="24"/>
        <end position="33"/>
    </location>
</feature>
<sequence length="371" mass="40877">MDESRDRAIKLFGKMIQLPVDAAEGARRDEEKVNSSTEAFSASKTEVATLTSHEEEKNEPNSSKKEGKYPSSPAKNRSDSTNSIRNAEKILPCPRCSSKETKFCYYNNYNVNQPRHFCKNCHRYWTAGGSVRNIPVGSGRRKTKCSVVSLLYSNFADPELADPIQHMSALPPNQRVLCFGSGATLRKSIASALHLVGKSAKNADNVEDLSAGSSVTAMNSNEDRNRAAANARCNGYLPNGPCFSGTPWPYTWSHPPPFPIPFSPATSYCNVPWQSPAIGKHSREEESSNFGFSEKGSEHEKVAKCSIWASIGFKNEKSDPFSGDGKFFKGIQSNNDLKAKVLRANPAALSRSLIFQENHLSDIQLLDERNS</sequence>
<keyword evidence="1" id="KW-0479">Metal-binding</keyword>
<evidence type="ECO:0000313" key="12">
    <source>
        <dbReference type="Proteomes" id="UP000639772"/>
    </source>
</evidence>
<evidence type="ECO:0000256" key="9">
    <source>
        <dbReference type="SAM" id="MobiDB-lite"/>
    </source>
</evidence>
<dbReference type="PROSITE" id="PS50884">
    <property type="entry name" value="ZF_DOF_2"/>
    <property type="match status" value="1"/>
</dbReference>
<keyword evidence="6" id="KW-0804">Transcription</keyword>
<reference evidence="11 12" key="1">
    <citation type="journal article" date="2020" name="Nat. Food">
        <title>A phased Vanilla planifolia genome enables genetic improvement of flavour and production.</title>
        <authorList>
            <person name="Hasing T."/>
            <person name="Tang H."/>
            <person name="Brym M."/>
            <person name="Khazi F."/>
            <person name="Huang T."/>
            <person name="Chambers A.H."/>
        </authorList>
    </citation>
    <scope>NUCLEOTIDE SEQUENCE [LARGE SCALE GENOMIC DNA]</scope>
    <source>
        <tissue evidence="11">Leaf</tissue>
    </source>
</reference>
<keyword evidence="4" id="KW-0805">Transcription regulation</keyword>
<name>A0A835VKD7_VANPL</name>
<evidence type="ECO:0000259" key="10">
    <source>
        <dbReference type="PROSITE" id="PS50884"/>
    </source>
</evidence>
<accession>A0A835VKD7</accession>
<dbReference type="GO" id="GO:0003677">
    <property type="term" value="F:DNA binding"/>
    <property type="evidence" value="ECO:0007669"/>
    <property type="project" value="UniProtKB-UniRule"/>
</dbReference>
<feature type="compositionally biased region" description="Basic and acidic residues" evidence="9">
    <location>
        <begin position="52"/>
        <end position="68"/>
    </location>
</feature>
<evidence type="ECO:0000256" key="6">
    <source>
        <dbReference type="ARBA" id="ARBA00023163"/>
    </source>
</evidence>
<protein>
    <recommendedName>
        <fullName evidence="10">Dof-type domain-containing protein</fullName>
    </recommendedName>
</protein>
<comment type="subcellular location">
    <subcellularLocation>
        <location evidence="8">Nucleus</location>
    </subcellularLocation>
</comment>
<evidence type="ECO:0000256" key="7">
    <source>
        <dbReference type="ARBA" id="ARBA00023242"/>
    </source>
</evidence>
<dbReference type="GO" id="GO:0005634">
    <property type="term" value="C:nucleus"/>
    <property type="evidence" value="ECO:0007669"/>
    <property type="project" value="UniProtKB-SubCell"/>
</dbReference>
<feature type="compositionally biased region" description="Polar residues" evidence="9">
    <location>
        <begin position="73"/>
        <end position="83"/>
    </location>
</feature>
<dbReference type="InterPro" id="IPR003851">
    <property type="entry name" value="Znf_Dof"/>
</dbReference>
<evidence type="ECO:0000256" key="2">
    <source>
        <dbReference type="ARBA" id="ARBA00022771"/>
    </source>
</evidence>
<dbReference type="PROSITE" id="PS01361">
    <property type="entry name" value="ZF_DOF_1"/>
    <property type="match status" value="1"/>
</dbReference>
<keyword evidence="2 8" id="KW-0863">Zinc-finger</keyword>